<name>U4T7D7_9GAMM</name>
<dbReference type="OrthoDB" id="5422561at2"/>
<proteinExistence type="predicted"/>
<dbReference type="AlphaFoldDB" id="U4T7D7"/>
<reference evidence="1 2" key="1">
    <citation type="journal article" date="2013" name="Genome Announc.">
        <title>Draft Genome Sequence of Psychrobacter aquaticus Strain CMS 56T, Isolated from a Cyanobacterial Mat Sample Collected from Water Bodies in the McMurdo Dry Valley Region of Antarctica.</title>
        <authorList>
            <person name="Reddy G.S."/>
            <person name="Ara S."/>
            <person name="Singh A."/>
            <person name="Kumar Pinnaka A."/>
            <person name="Shivaji S."/>
        </authorList>
    </citation>
    <scope>NUCLEOTIDE SEQUENCE [LARGE SCALE GENOMIC DNA]</scope>
    <source>
        <strain evidence="1 2">CMS 56</strain>
    </source>
</reference>
<comment type="caution">
    <text evidence="1">The sequence shown here is derived from an EMBL/GenBank/DDBJ whole genome shotgun (WGS) entry which is preliminary data.</text>
</comment>
<accession>U4T7D7</accession>
<protein>
    <recommendedName>
        <fullName evidence="3">ParD-like antitoxin of type II toxin-antitoxin system</fullName>
    </recommendedName>
</protein>
<dbReference type="STRING" id="1354303.M917_2782"/>
<sequence>MATASIRLDRSLVDKAHAIAKAQHRTPPKQIEHWATIGQIMEDNPDLSYEFVRQLLIAKAEVDAGMVEPFEFG</sequence>
<dbReference type="RefSeq" id="WP_021815393.1">
    <property type="nucleotide sequence ID" value="NZ_AUSW01000035.1"/>
</dbReference>
<keyword evidence="2" id="KW-1185">Reference proteome</keyword>
<evidence type="ECO:0008006" key="3">
    <source>
        <dbReference type="Google" id="ProtNLM"/>
    </source>
</evidence>
<dbReference type="Proteomes" id="UP000016761">
    <property type="component" value="Unassembled WGS sequence"/>
</dbReference>
<gene>
    <name evidence="1" type="ORF">M917_2782</name>
</gene>
<dbReference type="eggNOG" id="ENOG5032TVC">
    <property type="taxonomic scope" value="Bacteria"/>
</dbReference>
<dbReference type="InterPro" id="IPR021831">
    <property type="entry name" value="ParD-like"/>
</dbReference>
<organism evidence="1 2">
    <name type="scientific">Psychrobacter aquaticus CMS 56</name>
    <dbReference type="NCBI Taxonomy" id="1354303"/>
    <lineage>
        <taxon>Bacteria</taxon>
        <taxon>Pseudomonadati</taxon>
        <taxon>Pseudomonadota</taxon>
        <taxon>Gammaproteobacteria</taxon>
        <taxon>Moraxellales</taxon>
        <taxon>Moraxellaceae</taxon>
        <taxon>Psychrobacter</taxon>
    </lineage>
</organism>
<dbReference type="PATRIC" id="fig|1354303.4.peg.2740"/>
<evidence type="ECO:0000313" key="2">
    <source>
        <dbReference type="Proteomes" id="UP000016761"/>
    </source>
</evidence>
<evidence type="ECO:0000313" key="1">
    <source>
        <dbReference type="EMBL" id="ERL54634.1"/>
    </source>
</evidence>
<dbReference type="Pfam" id="PF11903">
    <property type="entry name" value="ParD_like"/>
    <property type="match status" value="1"/>
</dbReference>
<dbReference type="EMBL" id="AUSW01000035">
    <property type="protein sequence ID" value="ERL54634.1"/>
    <property type="molecule type" value="Genomic_DNA"/>
</dbReference>